<keyword evidence="7" id="KW-0963">Cytoplasm</keyword>
<keyword evidence="7 12" id="KW-0436">Ligase</keyword>
<dbReference type="NCBIfam" id="TIGR01085">
    <property type="entry name" value="murE"/>
    <property type="match status" value="1"/>
</dbReference>
<feature type="binding site" evidence="7">
    <location>
        <position position="187"/>
    </location>
    <ligand>
        <name>UDP-N-acetyl-alpha-D-muramoyl-L-alanyl-D-glutamate</name>
        <dbReference type="ChEBI" id="CHEBI:83900"/>
    </ligand>
</feature>
<feature type="domain" description="Mur ligase central" evidence="11">
    <location>
        <begin position="116"/>
        <end position="317"/>
    </location>
</feature>
<dbReference type="InterPro" id="IPR035911">
    <property type="entry name" value="MurE/MurF_N"/>
</dbReference>
<dbReference type="GO" id="GO:0008360">
    <property type="term" value="P:regulation of cell shape"/>
    <property type="evidence" value="ECO:0007669"/>
    <property type="project" value="UniProtKB-KW"/>
</dbReference>
<dbReference type="Pfam" id="PF01225">
    <property type="entry name" value="Mur_ligase"/>
    <property type="match status" value="1"/>
</dbReference>
<evidence type="ECO:0000256" key="6">
    <source>
        <dbReference type="ARBA" id="ARBA00023316"/>
    </source>
</evidence>
<dbReference type="Gene3D" id="3.40.1390.10">
    <property type="entry name" value="MurE/MurF, N-terminal domain"/>
    <property type="match status" value="1"/>
</dbReference>
<comment type="similarity">
    <text evidence="1 7">Belongs to the MurCDEF family. MurE subfamily.</text>
</comment>
<dbReference type="GO" id="GO:0051301">
    <property type="term" value="P:cell division"/>
    <property type="evidence" value="ECO:0007669"/>
    <property type="project" value="UniProtKB-KW"/>
</dbReference>
<dbReference type="InterPro" id="IPR004101">
    <property type="entry name" value="Mur_ligase_C"/>
</dbReference>
<feature type="binding site" evidence="7">
    <location>
        <position position="470"/>
    </location>
    <ligand>
        <name>meso-2,6-diaminopimelate</name>
        <dbReference type="ChEBI" id="CHEBI:57791"/>
    </ligand>
</feature>
<feature type="binding site" evidence="7">
    <location>
        <position position="32"/>
    </location>
    <ligand>
        <name>UDP-N-acetyl-alpha-D-muramoyl-L-alanyl-D-glutamate</name>
        <dbReference type="ChEBI" id="CHEBI:83900"/>
    </ligand>
</feature>
<dbReference type="RefSeq" id="WP_151053811.1">
    <property type="nucleotide sequence ID" value="NZ_CP044222.1"/>
</dbReference>
<dbReference type="SUPFAM" id="SSF63418">
    <property type="entry name" value="MurE/MurF N-terminal domain"/>
    <property type="match status" value="1"/>
</dbReference>
<feature type="binding site" evidence="7">
    <location>
        <position position="195"/>
    </location>
    <ligand>
        <name>UDP-N-acetyl-alpha-D-muramoyl-L-alanyl-D-glutamate</name>
        <dbReference type="ChEBI" id="CHEBI:83900"/>
    </ligand>
</feature>
<keyword evidence="13" id="KW-1185">Reference proteome</keyword>
<feature type="binding site" evidence="7">
    <location>
        <position position="193"/>
    </location>
    <ligand>
        <name>UDP-N-acetyl-alpha-D-muramoyl-L-alanyl-D-glutamate</name>
        <dbReference type="ChEBI" id="CHEBI:83900"/>
    </ligand>
</feature>
<evidence type="ECO:0000256" key="2">
    <source>
        <dbReference type="ARBA" id="ARBA00022618"/>
    </source>
</evidence>
<dbReference type="SUPFAM" id="SSF53623">
    <property type="entry name" value="MurD-like peptide ligases, catalytic domain"/>
    <property type="match status" value="1"/>
</dbReference>
<dbReference type="HAMAP" id="MF_00208">
    <property type="entry name" value="MurE"/>
    <property type="match status" value="1"/>
</dbReference>
<keyword evidence="7" id="KW-0067">ATP-binding</keyword>
<evidence type="ECO:0000259" key="9">
    <source>
        <dbReference type="Pfam" id="PF01225"/>
    </source>
</evidence>
<dbReference type="InterPro" id="IPR005761">
    <property type="entry name" value="UDP-N-AcMur-Glu-dNH2Pim_ligase"/>
</dbReference>
<dbReference type="InterPro" id="IPR013221">
    <property type="entry name" value="Mur_ligase_cen"/>
</dbReference>
<evidence type="ECO:0000313" key="13">
    <source>
        <dbReference type="Proteomes" id="UP000325606"/>
    </source>
</evidence>
<comment type="PTM">
    <text evidence="7">Carboxylation is probably crucial for Mg(2+) binding and, consequently, for the gamma-phosphate positioning of ATP.</text>
</comment>
<evidence type="ECO:0000256" key="1">
    <source>
        <dbReference type="ARBA" id="ARBA00005898"/>
    </source>
</evidence>
<feature type="domain" description="Mur ligase C-terminal" evidence="10">
    <location>
        <begin position="340"/>
        <end position="468"/>
    </location>
</feature>
<dbReference type="SUPFAM" id="SSF53244">
    <property type="entry name" value="MurD-like peptide ligases, peptide-binding domain"/>
    <property type="match status" value="1"/>
</dbReference>
<dbReference type="KEGG" id="nik:F5I99_04280"/>
<keyword evidence="7" id="KW-0460">Magnesium</keyword>
<dbReference type="EMBL" id="CP044222">
    <property type="protein sequence ID" value="QEW05767.1"/>
    <property type="molecule type" value="Genomic_DNA"/>
</dbReference>
<organism evidence="12 13">
    <name type="scientific">Nitrincola iocasae</name>
    <dbReference type="NCBI Taxonomy" id="2614693"/>
    <lineage>
        <taxon>Bacteria</taxon>
        <taxon>Pseudomonadati</taxon>
        <taxon>Pseudomonadota</taxon>
        <taxon>Gammaproteobacteria</taxon>
        <taxon>Oceanospirillales</taxon>
        <taxon>Oceanospirillaceae</taxon>
        <taxon>Nitrincola</taxon>
    </lineage>
</organism>
<comment type="cofactor">
    <cofactor evidence="7">
        <name>Mg(2+)</name>
        <dbReference type="ChEBI" id="CHEBI:18420"/>
    </cofactor>
</comment>
<feature type="binding site" evidence="7">
    <location>
        <begin position="160"/>
        <end position="161"/>
    </location>
    <ligand>
        <name>UDP-N-acetyl-alpha-D-muramoyl-L-alanyl-D-glutamate</name>
        <dbReference type="ChEBI" id="CHEBI:83900"/>
    </ligand>
</feature>
<comment type="function">
    <text evidence="7">Catalyzes the addition of meso-diaminopimelic acid to the nucleotide precursor UDP-N-acetylmuramoyl-L-alanyl-D-glutamate (UMAG) in the biosynthesis of bacterial cell-wall peptidoglycan.</text>
</comment>
<dbReference type="UniPathway" id="UPA00219"/>
<dbReference type="InterPro" id="IPR036615">
    <property type="entry name" value="Mur_ligase_C_dom_sf"/>
</dbReference>
<dbReference type="InterPro" id="IPR036565">
    <property type="entry name" value="Mur-like_cat_sf"/>
</dbReference>
<dbReference type="GO" id="GO:0000287">
    <property type="term" value="F:magnesium ion binding"/>
    <property type="evidence" value="ECO:0007669"/>
    <property type="project" value="UniProtKB-UniRule"/>
</dbReference>
<dbReference type="GO" id="GO:0009252">
    <property type="term" value="P:peptidoglycan biosynthetic process"/>
    <property type="evidence" value="ECO:0007669"/>
    <property type="project" value="UniProtKB-UniRule"/>
</dbReference>
<dbReference type="Proteomes" id="UP000325606">
    <property type="component" value="Chromosome"/>
</dbReference>
<feature type="modified residue" description="N6-carboxylysine" evidence="7">
    <location>
        <position position="227"/>
    </location>
</feature>
<evidence type="ECO:0000313" key="12">
    <source>
        <dbReference type="EMBL" id="QEW05767.1"/>
    </source>
</evidence>
<comment type="pathway">
    <text evidence="7 8">Cell wall biogenesis; peptidoglycan biosynthesis.</text>
</comment>
<comment type="caution">
    <text evidence="7">Lacks conserved residue(s) required for the propagation of feature annotation.</text>
</comment>
<dbReference type="PANTHER" id="PTHR23135">
    <property type="entry name" value="MUR LIGASE FAMILY MEMBER"/>
    <property type="match status" value="1"/>
</dbReference>
<evidence type="ECO:0000259" key="11">
    <source>
        <dbReference type="Pfam" id="PF08245"/>
    </source>
</evidence>
<feature type="binding site" evidence="7">
    <location>
        <begin position="118"/>
        <end position="124"/>
    </location>
    <ligand>
        <name>ATP</name>
        <dbReference type="ChEBI" id="CHEBI:30616"/>
    </ligand>
</feature>
<evidence type="ECO:0000256" key="3">
    <source>
        <dbReference type="ARBA" id="ARBA00022960"/>
    </source>
</evidence>
<dbReference type="Gene3D" id="3.40.1190.10">
    <property type="entry name" value="Mur-like, catalytic domain"/>
    <property type="match status" value="1"/>
</dbReference>
<keyword evidence="3 7" id="KW-0133">Cell shape</keyword>
<comment type="subcellular location">
    <subcellularLocation>
        <location evidence="7 8">Cytoplasm</location>
    </subcellularLocation>
</comment>
<keyword evidence="2 7" id="KW-0132">Cell division</keyword>
<feature type="binding site" evidence="7">
    <location>
        <position position="391"/>
    </location>
    <ligand>
        <name>meso-2,6-diaminopimelate</name>
        <dbReference type="ChEBI" id="CHEBI:57791"/>
    </ligand>
</feature>
<dbReference type="GO" id="GO:0008765">
    <property type="term" value="F:UDP-N-acetylmuramoylalanyl-D-glutamate-2,6-diaminopimelate ligase activity"/>
    <property type="evidence" value="ECO:0007669"/>
    <property type="project" value="UniProtKB-UniRule"/>
</dbReference>
<keyword evidence="4 7" id="KW-0573">Peptidoglycan synthesis</keyword>
<dbReference type="GO" id="GO:0071555">
    <property type="term" value="P:cell wall organization"/>
    <property type="evidence" value="ECO:0007669"/>
    <property type="project" value="UniProtKB-KW"/>
</dbReference>
<evidence type="ECO:0000256" key="5">
    <source>
        <dbReference type="ARBA" id="ARBA00023306"/>
    </source>
</evidence>
<accession>A0A5J6LB46</accession>
<dbReference type="EC" id="6.3.2.13" evidence="7"/>
<proteinExistence type="inferred from homology"/>
<dbReference type="GO" id="GO:0005737">
    <property type="term" value="C:cytoplasm"/>
    <property type="evidence" value="ECO:0007669"/>
    <property type="project" value="UniProtKB-SubCell"/>
</dbReference>
<evidence type="ECO:0000256" key="7">
    <source>
        <dbReference type="HAMAP-Rule" id="MF_00208"/>
    </source>
</evidence>
<feature type="binding site" evidence="7">
    <location>
        <position position="466"/>
    </location>
    <ligand>
        <name>meso-2,6-diaminopimelate</name>
        <dbReference type="ChEBI" id="CHEBI:57791"/>
    </ligand>
</feature>
<dbReference type="Pfam" id="PF08245">
    <property type="entry name" value="Mur_ligase_M"/>
    <property type="match status" value="1"/>
</dbReference>
<keyword evidence="7" id="KW-0547">Nucleotide-binding</keyword>
<evidence type="ECO:0000256" key="8">
    <source>
        <dbReference type="RuleBase" id="RU004135"/>
    </source>
</evidence>
<reference evidence="12 13" key="1">
    <citation type="submission" date="2019-09" db="EMBL/GenBank/DDBJ databases">
        <title>Nitrincola iocasae sp. nov., a bacterium isolated from the sediment collected at a cold seep field in South China Sea.</title>
        <authorList>
            <person name="Zhang H."/>
            <person name="Wang H."/>
            <person name="Li C."/>
        </authorList>
    </citation>
    <scope>NUCLEOTIDE SEQUENCE [LARGE SCALE GENOMIC DNA]</scope>
    <source>
        <strain evidence="12 13">KXZD1103</strain>
    </source>
</reference>
<comment type="catalytic activity">
    <reaction evidence="7">
        <text>UDP-N-acetyl-alpha-D-muramoyl-L-alanyl-D-glutamate + meso-2,6-diaminopimelate + ATP = UDP-N-acetyl-alpha-D-muramoyl-L-alanyl-gamma-D-glutamyl-meso-2,6-diaminopimelate + ADP + phosphate + H(+)</text>
        <dbReference type="Rhea" id="RHEA:23676"/>
        <dbReference type="ChEBI" id="CHEBI:15378"/>
        <dbReference type="ChEBI" id="CHEBI:30616"/>
        <dbReference type="ChEBI" id="CHEBI:43474"/>
        <dbReference type="ChEBI" id="CHEBI:57791"/>
        <dbReference type="ChEBI" id="CHEBI:83900"/>
        <dbReference type="ChEBI" id="CHEBI:83905"/>
        <dbReference type="ChEBI" id="CHEBI:456216"/>
        <dbReference type="EC" id="6.3.2.13"/>
    </reaction>
</comment>
<evidence type="ECO:0000256" key="4">
    <source>
        <dbReference type="ARBA" id="ARBA00022984"/>
    </source>
</evidence>
<sequence length="499" mass="53740">MKNVRSDLPSLKSLLPDCPGVPDYLLIRNVVLDNRDVRAGDLYIARSGTQHKGVDFVIPAISAGASAVIMHASEYHSGLDAYADWVFPVANLNQVAGEVISRYYQCPSEAIKVIGVTGTNGKTSCSHFIAQALNQLGEKAAIVGTIGNGFLSSLDRSTHTTPDVLSVHQLLASYQQAGADTVVMEVSSHALDQARTAGVQFRQVGFTNLTRDHLDYHQSMAAYADSKRRLFEQAGSEQILNLDDAFGCELAEQSKAKGHKVITYSLLDQSADLWVKTSELHDEGMSFAVASPWGEISASSSLIGRFNLSNLLLTAASLGLSGYDACRISWALTQVSAVCGRMEKVSSAGEPLVLVDYAHTPDALLQTLSALNEHRKTASRIICVFGCGGDRDQGKRPLMAQVASSLADQLIITSDNPRFEEPHKIIEQVLSGVSALHHPQVEADRAAAIAIAIEQASAEDIVLIAGKGHEDYQEVQGERRPFSDQAVARDVLKSRRAAC</sequence>
<dbReference type="NCBIfam" id="NF001126">
    <property type="entry name" value="PRK00139.1-4"/>
    <property type="match status" value="1"/>
</dbReference>
<dbReference type="PANTHER" id="PTHR23135:SF4">
    <property type="entry name" value="UDP-N-ACETYLMURAMOYL-L-ALANYL-D-GLUTAMATE--2,6-DIAMINOPIMELATE LIGASE MURE HOMOLOG, CHLOROPLASTIC"/>
    <property type="match status" value="1"/>
</dbReference>
<dbReference type="GO" id="GO:0005524">
    <property type="term" value="F:ATP binding"/>
    <property type="evidence" value="ECO:0007669"/>
    <property type="project" value="UniProtKB-UniRule"/>
</dbReference>
<feature type="binding site" evidence="7">
    <location>
        <begin position="415"/>
        <end position="418"/>
    </location>
    <ligand>
        <name>meso-2,6-diaminopimelate</name>
        <dbReference type="ChEBI" id="CHEBI:57791"/>
    </ligand>
</feature>
<evidence type="ECO:0000259" key="10">
    <source>
        <dbReference type="Pfam" id="PF02875"/>
    </source>
</evidence>
<gene>
    <name evidence="7" type="primary">murE</name>
    <name evidence="12" type="ORF">F5I99_04280</name>
</gene>
<dbReference type="Pfam" id="PF02875">
    <property type="entry name" value="Mur_ligase_C"/>
    <property type="match status" value="1"/>
</dbReference>
<feature type="domain" description="Mur ligase N-terminal catalytic" evidence="9">
    <location>
        <begin position="27"/>
        <end position="104"/>
    </location>
</feature>
<dbReference type="AlphaFoldDB" id="A0A5J6LB46"/>
<keyword evidence="6 7" id="KW-0961">Cell wall biogenesis/degradation</keyword>
<protein>
    <recommendedName>
        <fullName evidence="7">UDP-N-acetylmuramoyl-L-alanyl-D-glutamate--2,6-diaminopimelate ligase</fullName>
        <ecNumber evidence="7">6.3.2.13</ecNumber>
    </recommendedName>
    <alternativeName>
        <fullName evidence="7">Meso-A2pm-adding enzyme</fullName>
    </alternativeName>
    <alternativeName>
        <fullName evidence="7">Meso-diaminopimelate-adding enzyme</fullName>
    </alternativeName>
    <alternativeName>
        <fullName evidence="7">UDP-MurNAc-L-Ala-D-Glu:meso-diaminopimelate ligase</fullName>
    </alternativeName>
    <alternativeName>
        <fullName evidence="7">UDP-MurNAc-tripeptide synthetase</fullName>
    </alternativeName>
    <alternativeName>
        <fullName evidence="7">UDP-N-acetylmuramyl-tripeptide synthetase</fullName>
    </alternativeName>
</protein>
<keyword evidence="5 7" id="KW-0131">Cell cycle</keyword>
<name>A0A5J6LB46_9GAMM</name>
<dbReference type="InterPro" id="IPR000713">
    <property type="entry name" value="Mur_ligase_N"/>
</dbReference>
<feature type="short sequence motif" description="Meso-diaminopimelate recognition motif" evidence="7">
    <location>
        <begin position="415"/>
        <end position="418"/>
    </location>
</feature>
<dbReference type="Gene3D" id="3.90.190.20">
    <property type="entry name" value="Mur ligase, C-terminal domain"/>
    <property type="match status" value="1"/>
</dbReference>